<keyword evidence="3" id="KW-0862">Zinc</keyword>
<feature type="compositionally biased region" description="Low complexity" evidence="4">
    <location>
        <begin position="350"/>
        <end position="359"/>
    </location>
</feature>
<evidence type="ECO:0000313" key="7">
    <source>
        <dbReference type="Proteomes" id="UP000694700"/>
    </source>
</evidence>
<feature type="compositionally biased region" description="Basic and acidic residues" evidence="4">
    <location>
        <begin position="84"/>
        <end position="111"/>
    </location>
</feature>
<evidence type="ECO:0000259" key="5">
    <source>
        <dbReference type="PROSITE" id="PS50222"/>
    </source>
</evidence>
<dbReference type="InterPro" id="IPR013083">
    <property type="entry name" value="Znf_RING/FYVE/PHD"/>
</dbReference>
<dbReference type="AlphaFoldDB" id="A0A8C1TKA3"/>
<dbReference type="GO" id="GO:0008270">
    <property type="term" value="F:zinc ion binding"/>
    <property type="evidence" value="ECO:0007669"/>
    <property type="project" value="UniProtKB-KW"/>
</dbReference>
<dbReference type="GO" id="GO:0005634">
    <property type="term" value="C:nucleus"/>
    <property type="evidence" value="ECO:0007669"/>
    <property type="project" value="TreeGrafter"/>
</dbReference>
<dbReference type="Ensembl" id="ENSCCRT00015024309.1">
    <property type="protein sequence ID" value="ENSCCRP00015023451.1"/>
    <property type="gene ID" value="ENSCCRG00015010059.1"/>
</dbReference>
<evidence type="ECO:0000256" key="1">
    <source>
        <dbReference type="ARBA" id="ARBA00022723"/>
    </source>
</evidence>
<dbReference type="InterPro" id="IPR011011">
    <property type="entry name" value="Znf_FYVE_PHD"/>
</dbReference>
<organism evidence="6 7">
    <name type="scientific">Cyprinus carpio</name>
    <name type="common">Common carp</name>
    <dbReference type="NCBI Taxonomy" id="7962"/>
    <lineage>
        <taxon>Eukaryota</taxon>
        <taxon>Metazoa</taxon>
        <taxon>Chordata</taxon>
        <taxon>Craniata</taxon>
        <taxon>Vertebrata</taxon>
        <taxon>Euteleostomi</taxon>
        <taxon>Actinopterygii</taxon>
        <taxon>Neopterygii</taxon>
        <taxon>Teleostei</taxon>
        <taxon>Ostariophysi</taxon>
        <taxon>Cypriniformes</taxon>
        <taxon>Cyprinidae</taxon>
        <taxon>Cyprininae</taxon>
        <taxon>Cyprinus</taxon>
    </lineage>
</organism>
<name>A0A8C1TKA3_CYPCA</name>
<dbReference type="Gene3D" id="3.30.40.10">
    <property type="entry name" value="Zinc/RING finger domain, C3HC4 (zinc finger)"/>
    <property type="match status" value="1"/>
</dbReference>
<evidence type="ECO:0000256" key="3">
    <source>
        <dbReference type="ARBA" id="ARBA00022833"/>
    </source>
</evidence>
<feature type="region of interest" description="Disordered" evidence="4">
    <location>
        <begin position="344"/>
        <end position="368"/>
    </location>
</feature>
<accession>A0A8C1TKA3</accession>
<feature type="domain" description="EF-hand" evidence="5">
    <location>
        <begin position="296"/>
        <end position="331"/>
    </location>
</feature>
<evidence type="ECO:0000256" key="4">
    <source>
        <dbReference type="SAM" id="MobiDB-lite"/>
    </source>
</evidence>
<dbReference type="InterPro" id="IPR002048">
    <property type="entry name" value="EF_hand_dom"/>
</dbReference>
<dbReference type="InterPro" id="IPR011992">
    <property type="entry name" value="EF-hand-dom_pair"/>
</dbReference>
<feature type="compositionally biased region" description="Basic and acidic residues" evidence="4">
    <location>
        <begin position="58"/>
        <end position="71"/>
    </location>
</feature>
<dbReference type="PROSITE" id="PS50222">
    <property type="entry name" value="EF_HAND_2"/>
    <property type="match status" value="1"/>
</dbReference>
<evidence type="ECO:0000313" key="6">
    <source>
        <dbReference type="Ensembl" id="ENSCCRP00015023451.1"/>
    </source>
</evidence>
<dbReference type="SUPFAM" id="SSF57903">
    <property type="entry name" value="FYVE/PHD zinc finger"/>
    <property type="match status" value="1"/>
</dbReference>
<dbReference type="GO" id="GO:0005509">
    <property type="term" value="F:calcium ion binding"/>
    <property type="evidence" value="ECO:0007669"/>
    <property type="project" value="InterPro"/>
</dbReference>
<dbReference type="PROSITE" id="PS01359">
    <property type="entry name" value="ZF_PHD_1"/>
    <property type="match status" value="1"/>
</dbReference>
<proteinExistence type="predicted"/>
<feature type="region of interest" description="Disordered" evidence="4">
    <location>
        <begin position="43"/>
        <end position="139"/>
    </location>
</feature>
<dbReference type="SUPFAM" id="SSF47473">
    <property type="entry name" value="EF-hand"/>
    <property type="match status" value="1"/>
</dbReference>
<dbReference type="GO" id="GO:0005737">
    <property type="term" value="C:cytoplasm"/>
    <property type="evidence" value="ECO:0007669"/>
    <property type="project" value="TreeGrafter"/>
</dbReference>
<evidence type="ECO:0000256" key="2">
    <source>
        <dbReference type="ARBA" id="ARBA00022771"/>
    </source>
</evidence>
<dbReference type="PANTHER" id="PTHR46453:SF4">
    <property type="entry name" value="PHD FINGER PROTEIN 24"/>
    <property type="match status" value="1"/>
</dbReference>
<dbReference type="Gene3D" id="1.10.238.10">
    <property type="entry name" value="EF-hand"/>
    <property type="match status" value="1"/>
</dbReference>
<sequence length="403" mass="45791">MGVLMSKKQQVEKVQKCSVVVSAFKDGLKDRAAPAAGALTEEVIAENGDGSADGSHQANKEHTEQKDKDSKPGSLPNQQASASLREEHKANQEAWGRLRDGKGVEPEDLKKAHQLTPPAFVRPKREVNDDQPVDVPLGQRQQPVNDEMCEVCEVWTADDLFPCRTCTRVFHDGCLREMGYLSTEALQEMRETAHTTTGWSCYYCDNVNLLLTEEEMYSLMETFKQCKIIPESCLVSDELLQYRHFHCENYYYYYFFFFFYIVPYYNELSTIQLKALHKLFCCSSIQNSLVRILTAKERDRARAIFQSIDQDKDGIITTGEARKAQTSWFHKINKESQSCSVSISHVGPISESSPASSSSERSRDKALENDNRPVTWDNFLRESAIYILAARPNSSAMHIRLPL</sequence>
<dbReference type="GO" id="GO:0003714">
    <property type="term" value="F:transcription corepressor activity"/>
    <property type="evidence" value="ECO:0007669"/>
    <property type="project" value="TreeGrafter"/>
</dbReference>
<dbReference type="PANTHER" id="PTHR46453">
    <property type="entry name" value="PROTEIN KINASE C-BINDING PROTEIN 1"/>
    <property type="match status" value="1"/>
</dbReference>
<dbReference type="Pfam" id="PF16744">
    <property type="entry name" value="zf-RING_15"/>
    <property type="match status" value="1"/>
</dbReference>
<reference evidence="6" key="1">
    <citation type="submission" date="2025-08" db="UniProtKB">
        <authorList>
            <consortium name="Ensembl"/>
        </authorList>
    </citation>
    <scope>IDENTIFICATION</scope>
</reference>
<dbReference type="Proteomes" id="UP000694700">
    <property type="component" value="Unplaced"/>
</dbReference>
<protein>
    <submittedName>
        <fullName evidence="6">PHD finger protein 24</fullName>
    </submittedName>
</protein>
<keyword evidence="2" id="KW-0863">Zinc-finger</keyword>
<dbReference type="InterPro" id="IPR031946">
    <property type="entry name" value="KIAA1045_Zf_RING"/>
</dbReference>
<dbReference type="InterPro" id="IPR019786">
    <property type="entry name" value="Zinc_finger_PHD-type_CS"/>
</dbReference>
<keyword evidence="1" id="KW-0479">Metal-binding</keyword>